<name>A0A7J6VR40_THATH</name>
<accession>A0A7J6VR40</accession>
<organism evidence="1 2">
    <name type="scientific">Thalictrum thalictroides</name>
    <name type="common">Rue-anemone</name>
    <name type="synonym">Anemone thalictroides</name>
    <dbReference type="NCBI Taxonomy" id="46969"/>
    <lineage>
        <taxon>Eukaryota</taxon>
        <taxon>Viridiplantae</taxon>
        <taxon>Streptophyta</taxon>
        <taxon>Embryophyta</taxon>
        <taxon>Tracheophyta</taxon>
        <taxon>Spermatophyta</taxon>
        <taxon>Magnoliopsida</taxon>
        <taxon>Ranunculales</taxon>
        <taxon>Ranunculaceae</taxon>
        <taxon>Thalictroideae</taxon>
        <taxon>Thalictrum</taxon>
    </lineage>
</organism>
<proteinExistence type="predicted"/>
<dbReference type="GO" id="GO:0006887">
    <property type="term" value="P:exocytosis"/>
    <property type="evidence" value="ECO:0007669"/>
    <property type="project" value="InterPro"/>
</dbReference>
<dbReference type="Proteomes" id="UP000554482">
    <property type="component" value="Unassembled WGS sequence"/>
</dbReference>
<evidence type="ECO:0000313" key="1">
    <source>
        <dbReference type="EMBL" id="KAF5186695.1"/>
    </source>
</evidence>
<protein>
    <submittedName>
        <fullName evidence="1">Exocyst complex component sec6</fullName>
    </submittedName>
</protein>
<dbReference type="GO" id="GO:0000145">
    <property type="term" value="C:exocyst"/>
    <property type="evidence" value="ECO:0007669"/>
    <property type="project" value="InterPro"/>
</dbReference>
<comment type="caution">
    <text evidence="1">The sequence shown here is derived from an EMBL/GenBank/DDBJ whole genome shotgun (WGS) entry which is preliminary data.</text>
</comment>
<sequence>MSARHVKGCHYVFHLFVRAYMHHEFLLNSAMLVCILSRLEKSLEIFTTSLLHRCYDLAMELSSSTMEALPQNYAEQVNFEDTCKGFLEVAKEAVRQTVSVIFEDPGVQELLAKLYQK</sequence>
<reference evidence="1 2" key="1">
    <citation type="submission" date="2020-06" db="EMBL/GenBank/DDBJ databases">
        <title>Transcriptomic and genomic resources for Thalictrum thalictroides and T. hernandezii: Facilitating candidate gene discovery in an emerging model plant lineage.</title>
        <authorList>
            <person name="Arias T."/>
            <person name="Riano-Pachon D.M."/>
            <person name="Di Stilio V.S."/>
        </authorList>
    </citation>
    <scope>NUCLEOTIDE SEQUENCE [LARGE SCALE GENOMIC DNA]</scope>
    <source>
        <strain evidence="2">cv. WT478/WT964</strain>
        <tissue evidence="1">Leaves</tissue>
    </source>
</reference>
<dbReference type="InterPro" id="IPR010326">
    <property type="entry name" value="EXOC3/Sec6"/>
</dbReference>
<gene>
    <name evidence="1" type="ORF">FRX31_023719</name>
</gene>
<dbReference type="OrthoDB" id="190098at2759"/>
<dbReference type="Gene3D" id="1.10.357.50">
    <property type="match status" value="1"/>
</dbReference>
<dbReference type="AlphaFoldDB" id="A0A7J6VR40"/>
<feature type="non-terminal residue" evidence="1">
    <location>
        <position position="1"/>
    </location>
</feature>
<dbReference type="EMBL" id="JABWDY010028946">
    <property type="protein sequence ID" value="KAF5186695.1"/>
    <property type="molecule type" value="Genomic_DNA"/>
</dbReference>
<evidence type="ECO:0000313" key="2">
    <source>
        <dbReference type="Proteomes" id="UP000554482"/>
    </source>
</evidence>
<keyword evidence="2" id="KW-1185">Reference proteome</keyword>
<dbReference type="Pfam" id="PF06046">
    <property type="entry name" value="Sec6"/>
    <property type="match status" value="1"/>
</dbReference>